<organism evidence="1 2">
    <name type="scientific">Actinoalloteichus hymeniacidonis</name>
    <dbReference type="NCBI Taxonomy" id="340345"/>
    <lineage>
        <taxon>Bacteria</taxon>
        <taxon>Bacillati</taxon>
        <taxon>Actinomycetota</taxon>
        <taxon>Actinomycetes</taxon>
        <taxon>Pseudonocardiales</taxon>
        <taxon>Pseudonocardiaceae</taxon>
        <taxon>Actinoalloteichus</taxon>
    </lineage>
</organism>
<accession>A0AAC9HQ48</accession>
<sequence length="232" mass="24738">MAETEPVRAACLAAVAELRESTEDWLVVFAGQSTRATSRGRGSFGGFGGPGAEVIVQLDDREPDQTTRPDSDWPLPVLIAAWLRGQVGAHRLRMCPFSPRLSAADSLAAGRELAEAESDDRAVGLLVLGDGCARRSERSPLPPDPRGAAFDDAVARALAEPAPDALAALDAREADELGVSGRVGWQVLAGAVLATPRRWTAQLRYSAAPFGIGYHVASWRSNPEEPRGHRRP</sequence>
<dbReference type="SUPFAM" id="SSF53213">
    <property type="entry name" value="LigB-like"/>
    <property type="match status" value="1"/>
</dbReference>
<reference evidence="2" key="1">
    <citation type="submission" date="2016-03" db="EMBL/GenBank/DDBJ databases">
        <title>Complete genome sequence of the type strain Actinoalloteichus hymeniacidonis DSM 45092.</title>
        <authorList>
            <person name="Schaffert L."/>
            <person name="Albersmeier A."/>
            <person name="Winkler A."/>
            <person name="Kalinowski J."/>
            <person name="Zotchev S."/>
            <person name="Ruckert C."/>
        </authorList>
    </citation>
    <scope>NUCLEOTIDE SEQUENCE [LARGE SCALE GENOMIC DNA]</scope>
    <source>
        <strain evidence="2">HPA177(T) (DSM 45092(T))</strain>
    </source>
</reference>
<gene>
    <name evidence="1" type="ORF">TL08_08550</name>
</gene>
<name>A0AAC9HQ48_9PSEU</name>
<dbReference type="Gene3D" id="3.40.830.10">
    <property type="entry name" value="LigB-like"/>
    <property type="match status" value="1"/>
</dbReference>
<evidence type="ECO:0000313" key="1">
    <source>
        <dbReference type="EMBL" id="AOS62525.1"/>
    </source>
</evidence>
<evidence type="ECO:0000313" key="2">
    <source>
        <dbReference type="Proteomes" id="UP000095210"/>
    </source>
</evidence>
<dbReference type="KEGG" id="ahm:TL08_08550"/>
<keyword evidence="2" id="KW-1185">Reference proteome</keyword>
<dbReference type="Proteomes" id="UP000095210">
    <property type="component" value="Chromosome"/>
</dbReference>
<protein>
    <submittedName>
        <fullName evidence="1">Uncharacterized protein</fullName>
    </submittedName>
</protein>
<dbReference type="AlphaFoldDB" id="A0AAC9HQ48"/>
<dbReference type="EMBL" id="CP014859">
    <property type="protein sequence ID" value="AOS62525.1"/>
    <property type="molecule type" value="Genomic_DNA"/>
</dbReference>
<proteinExistence type="predicted"/>